<name>W4Q9V2_9BACI</name>
<feature type="transmembrane region" description="Helical" evidence="1">
    <location>
        <begin position="31"/>
        <end position="56"/>
    </location>
</feature>
<keyword evidence="1" id="KW-1133">Transmembrane helix</keyword>
<keyword evidence="1" id="KW-0472">Membrane</keyword>
<proteinExistence type="predicted"/>
<dbReference type="EMBL" id="BAUU01000001">
    <property type="protein sequence ID" value="GAE28836.1"/>
    <property type="molecule type" value="Genomic_DNA"/>
</dbReference>
<gene>
    <name evidence="2" type="ORF">JCM9152_172</name>
</gene>
<reference evidence="2" key="1">
    <citation type="journal article" date="2014" name="Genome Announc.">
        <title>Draft Genome Sequences of Three Alkaliphilic Bacillus Strains, Bacillus wakoensis JCM 9140T, Bacillus akibai JCM 9157T, and Bacillus hemicellulosilyticus JCM 9152T.</title>
        <authorList>
            <person name="Yuki M."/>
            <person name="Oshima K."/>
            <person name="Suda W."/>
            <person name="Oshida Y."/>
            <person name="Kitamura K."/>
            <person name="Iida T."/>
            <person name="Hattori M."/>
            <person name="Ohkuma M."/>
        </authorList>
    </citation>
    <scope>NUCLEOTIDE SEQUENCE [LARGE SCALE GENOMIC DNA]</scope>
    <source>
        <strain evidence="2">JCM 9152</strain>
    </source>
</reference>
<keyword evidence="1" id="KW-0812">Transmembrane</keyword>
<dbReference type="Proteomes" id="UP000018895">
    <property type="component" value="Unassembled WGS sequence"/>
</dbReference>
<organism evidence="2 3">
    <name type="scientific">Halalkalibacter hemicellulosilyticusJCM 9152</name>
    <dbReference type="NCBI Taxonomy" id="1236971"/>
    <lineage>
        <taxon>Bacteria</taxon>
        <taxon>Bacillati</taxon>
        <taxon>Bacillota</taxon>
        <taxon>Bacilli</taxon>
        <taxon>Bacillales</taxon>
        <taxon>Bacillaceae</taxon>
        <taxon>Halalkalibacter</taxon>
    </lineage>
</organism>
<keyword evidence="3" id="KW-1185">Reference proteome</keyword>
<sequence length="313" mass="36581">MIGAFRHEEGESHMSPKKWLRALYIYINSRLYYKLIIAVMILVTLPIVIVTTWATYYSTKNMVDEIFTTNTSGVQQASSIITEKFDAIDRVMHSLVMDGHFITQFKELSHEDSYRRHGATLTIESTLYSLHYTNRERIRSITLFADEAPQIISIGDQERSLLTWPSIEPTPHYQFMNHYRDQTFSFMRSINQFETRQSIGSIIIDVEWDIIQENMDMLKTEEESAVFLMGEEGELLHQPYHEQSIDRHLFQDVQEAIKKSEEHRSYLTLDDSYVFFDEINNGNMYIVKVFPKSIVFASSMQIVRIGLFVALIA</sequence>
<protein>
    <recommendedName>
        <fullName evidence="4">Two-component sensor histidine kinase</fullName>
    </recommendedName>
</protein>
<evidence type="ECO:0008006" key="4">
    <source>
        <dbReference type="Google" id="ProtNLM"/>
    </source>
</evidence>
<evidence type="ECO:0000256" key="1">
    <source>
        <dbReference type="SAM" id="Phobius"/>
    </source>
</evidence>
<dbReference type="Gene3D" id="3.30.450.20">
    <property type="entry name" value="PAS domain"/>
    <property type="match status" value="1"/>
</dbReference>
<evidence type="ECO:0000313" key="3">
    <source>
        <dbReference type="Proteomes" id="UP000018895"/>
    </source>
</evidence>
<accession>W4Q9V2</accession>
<dbReference type="AlphaFoldDB" id="W4Q9V2"/>
<evidence type="ECO:0000313" key="2">
    <source>
        <dbReference type="EMBL" id="GAE28836.1"/>
    </source>
</evidence>
<comment type="caution">
    <text evidence="2">The sequence shown here is derived from an EMBL/GenBank/DDBJ whole genome shotgun (WGS) entry which is preliminary data.</text>
</comment>
<dbReference type="STRING" id="1236971.JCM9152_172"/>